<feature type="transmembrane region" description="Helical" evidence="6">
    <location>
        <begin position="146"/>
        <end position="170"/>
    </location>
</feature>
<reference evidence="7" key="1">
    <citation type="journal article" date="2014" name="Genome Biol. Evol.">
        <title>Pangenome evidence for extensive interdomain horizontal transfer affecting lineage core and shell genes in uncultured planktonic thaumarchaeota and euryarchaeota.</title>
        <authorList>
            <person name="Deschamps P."/>
            <person name="Zivanovic Y."/>
            <person name="Moreira D."/>
            <person name="Rodriguez-Valera F."/>
            <person name="Lopez-Garcia P."/>
        </authorList>
    </citation>
    <scope>NUCLEOTIDE SEQUENCE</scope>
</reference>
<accession>A0A075GUU5</accession>
<comment type="subcellular location">
    <subcellularLocation>
        <location evidence="1">Cell membrane</location>
        <topology evidence="1">Multi-pass membrane protein</topology>
    </subcellularLocation>
</comment>
<organism evidence="7">
    <name type="scientific">uncultured marine group II/III euryarchaeote KM3_185_B03</name>
    <dbReference type="NCBI Taxonomy" id="1457948"/>
    <lineage>
        <taxon>Archaea</taxon>
        <taxon>Methanobacteriati</taxon>
        <taxon>Methanobacteriota</taxon>
        <taxon>environmental samples</taxon>
    </lineage>
</organism>
<proteinExistence type="predicted"/>
<name>A0A075GUU5_9EURY</name>
<dbReference type="EMBL" id="KF900743">
    <property type="protein sequence ID" value="AIF05543.1"/>
    <property type="molecule type" value="Genomic_DNA"/>
</dbReference>
<evidence type="ECO:0000256" key="1">
    <source>
        <dbReference type="ARBA" id="ARBA00004651"/>
    </source>
</evidence>
<protein>
    <submittedName>
        <fullName evidence="7">Lysine exporter protein (LysE/YggA)</fullName>
    </submittedName>
</protein>
<keyword evidence="3 6" id="KW-0812">Transmembrane</keyword>
<keyword evidence="2" id="KW-1003">Cell membrane</keyword>
<keyword evidence="5 6" id="KW-0472">Membrane</keyword>
<evidence type="ECO:0000256" key="4">
    <source>
        <dbReference type="ARBA" id="ARBA00022989"/>
    </source>
</evidence>
<feature type="transmembrane region" description="Helical" evidence="6">
    <location>
        <begin position="45"/>
        <end position="64"/>
    </location>
</feature>
<dbReference type="Pfam" id="PF01810">
    <property type="entry name" value="LysE"/>
    <property type="match status" value="1"/>
</dbReference>
<dbReference type="PANTHER" id="PTHR30086">
    <property type="entry name" value="ARGININE EXPORTER PROTEIN ARGO"/>
    <property type="match status" value="1"/>
</dbReference>
<feature type="transmembrane region" description="Helical" evidence="6">
    <location>
        <begin position="182"/>
        <end position="200"/>
    </location>
</feature>
<dbReference type="AlphaFoldDB" id="A0A075GUU5"/>
<dbReference type="GO" id="GO:0015171">
    <property type="term" value="F:amino acid transmembrane transporter activity"/>
    <property type="evidence" value="ECO:0007669"/>
    <property type="project" value="TreeGrafter"/>
</dbReference>
<feature type="transmembrane region" description="Helical" evidence="6">
    <location>
        <begin position="114"/>
        <end position="134"/>
    </location>
</feature>
<evidence type="ECO:0000256" key="6">
    <source>
        <dbReference type="SAM" id="Phobius"/>
    </source>
</evidence>
<evidence type="ECO:0000256" key="2">
    <source>
        <dbReference type="ARBA" id="ARBA00022475"/>
    </source>
</evidence>
<dbReference type="PANTHER" id="PTHR30086:SF20">
    <property type="entry name" value="ARGININE EXPORTER PROTEIN ARGO-RELATED"/>
    <property type="match status" value="1"/>
</dbReference>
<evidence type="ECO:0000313" key="7">
    <source>
        <dbReference type="EMBL" id="AIF05543.1"/>
    </source>
</evidence>
<dbReference type="GO" id="GO:0005886">
    <property type="term" value="C:plasma membrane"/>
    <property type="evidence" value="ECO:0007669"/>
    <property type="project" value="UniProtKB-SubCell"/>
</dbReference>
<evidence type="ECO:0000256" key="3">
    <source>
        <dbReference type="ARBA" id="ARBA00022692"/>
    </source>
</evidence>
<sequence length="211" mass="22063">MDLSELALATGFMFLMCWTPGPNTMLCAAHGNRHGWQATLPLEAGMAAGFFLLAIIVGAGIELVEQYRAALDVVKYVGAAYMLYLASRIASALPAGDEVAPPVAEAPLGPTTGFMLQFVNPKGLAFFVLLMGVYAPRLGAGFGIKLLLAGASAAIGIGSVLFWSGAGVLLKRIFSDPASARRVNLALGAMLALVALDIAFHEQLRALLSLQ</sequence>
<dbReference type="GO" id="GO:0033228">
    <property type="term" value="P:cysteine export across plasma membrane"/>
    <property type="evidence" value="ECO:0007669"/>
    <property type="project" value="TreeGrafter"/>
</dbReference>
<evidence type="ECO:0000256" key="5">
    <source>
        <dbReference type="ARBA" id="ARBA00023136"/>
    </source>
</evidence>
<keyword evidence="4 6" id="KW-1133">Transmembrane helix</keyword>
<dbReference type="InterPro" id="IPR001123">
    <property type="entry name" value="LeuE-type"/>
</dbReference>